<reference evidence="3" key="1">
    <citation type="submission" date="2025-08" db="UniProtKB">
        <authorList>
            <consortium name="RefSeq"/>
        </authorList>
    </citation>
    <scope>IDENTIFICATION</scope>
</reference>
<proteinExistence type="inferred from homology"/>
<dbReference type="RefSeq" id="XP_008567263.1">
    <property type="nucleotide sequence ID" value="XM_008569041.1"/>
</dbReference>
<organism evidence="2 3">
    <name type="scientific">Galeopterus variegatus</name>
    <name type="common">Malayan flying lemur</name>
    <name type="synonym">Cynocephalus variegatus</name>
    <dbReference type="NCBI Taxonomy" id="482537"/>
    <lineage>
        <taxon>Eukaryota</taxon>
        <taxon>Metazoa</taxon>
        <taxon>Chordata</taxon>
        <taxon>Craniata</taxon>
        <taxon>Vertebrata</taxon>
        <taxon>Euteleostomi</taxon>
        <taxon>Mammalia</taxon>
        <taxon>Eutheria</taxon>
        <taxon>Euarchontoglires</taxon>
        <taxon>Dermoptera</taxon>
        <taxon>Cynocephalidae</taxon>
        <taxon>Galeopterus</taxon>
    </lineage>
</organism>
<sequence length="227" mass="25309">MALEKMQVDLELLPTSTTPDGNILRRSTSSPLINGLGDNAQVFQGDTLRIRRNSTTFIRQNSLLLPPPIRTSISRLHQIKQEESVDLINKEATQERVVQTAIHISQSWEESLNLNDNDVEKPSSLKCIDLTPVSSVASSGRGIGKQCFSPSLQTCVNCTSLPRSPIPSPLLQFSVRSQNHSNIVRPSILGELKRKGEMALEDQPRRFFQSMTNMLSDTSQQLEKDVQ</sequence>
<dbReference type="PANTHER" id="PTHR22227:SF3">
    <property type="entry name" value="PABIR FAMILY MEMBER 1"/>
    <property type="match status" value="1"/>
</dbReference>
<dbReference type="InterPro" id="IPR026716">
    <property type="entry name" value="PBIR1/2/3"/>
</dbReference>
<name>A0ABM0QFX2_GALVR</name>
<dbReference type="PANTHER" id="PTHR22227">
    <property type="entry name" value="FAMILY WITH SEQUENCE SIMILARITY 122B ISOFORM X1"/>
    <property type="match status" value="1"/>
</dbReference>
<keyword evidence="2" id="KW-1185">Reference proteome</keyword>
<protein>
    <submittedName>
        <fullName evidence="3">Protein FAM122C</fullName>
    </submittedName>
</protein>
<dbReference type="GeneID" id="103587547"/>
<evidence type="ECO:0000313" key="2">
    <source>
        <dbReference type="Proteomes" id="UP000694923"/>
    </source>
</evidence>
<accession>A0ABM0QFX2</accession>
<evidence type="ECO:0000313" key="3">
    <source>
        <dbReference type="RefSeq" id="XP_008567263.1"/>
    </source>
</evidence>
<comment type="similarity">
    <text evidence="1">Belongs to the FAM122 family.</text>
</comment>
<evidence type="ECO:0000256" key="1">
    <source>
        <dbReference type="ARBA" id="ARBA00006725"/>
    </source>
</evidence>
<gene>
    <name evidence="3" type="primary">FAM122C</name>
</gene>
<dbReference type="Proteomes" id="UP000694923">
    <property type="component" value="Unplaced"/>
</dbReference>